<evidence type="ECO:0000256" key="1">
    <source>
        <dbReference type="ARBA" id="ARBA00021292"/>
    </source>
</evidence>
<dbReference type="PANTHER" id="PTHR45947:SF3">
    <property type="entry name" value="SULFOQUINOVOSYL TRANSFERASE SQD2"/>
    <property type="match status" value="1"/>
</dbReference>
<gene>
    <name evidence="6" type="ORF">GcLGCM259_0758</name>
</gene>
<keyword evidence="3 6" id="KW-0808">Transferase</keyword>
<dbReference type="RefSeq" id="WP_138925835.1">
    <property type="nucleotide sequence ID" value="NZ_BAAAGL010000004.1"/>
</dbReference>
<dbReference type="InterPro" id="IPR028098">
    <property type="entry name" value="Glyco_trans_4-like_N"/>
</dbReference>
<dbReference type="GO" id="GO:0016757">
    <property type="term" value="F:glycosyltransferase activity"/>
    <property type="evidence" value="ECO:0007669"/>
    <property type="project" value="UniProtKB-KW"/>
</dbReference>
<dbReference type="SUPFAM" id="SSF53756">
    <property type="entry name" value="UDP-Glycosyltransferase/glycogen phosphorylase"/>
    <property type="match status" value="1"/>
</dbReference>
<accession>A0A5B7WTE3</accession>
<evidence type="ECO:0000259" key="4">
    <source>
        <dbReference type="Pfam" id="PF00534"/>
    </source>
</evidence>
<dbReference type="PANTHER" id="PTHR45947">
    <property type="entry name" value="SULFOQUINOVOSYL TRANSFERASE SQD2"/>
    <property type="match status" value="1"/>
</dbReference>
<name>A0A5B7WTE3_9MICC</name>
<feature type="domain" description="Glycosyl transferase family 1" evidence="4">
    <location>
        <begin position="206"/>
        <end position="366"/>
    </location>
</feature>
<dbReference type="EMBL" id="CP034412">
    <property type="protein sequence ID" value="QCY46515.1"/>
    <property type="molecule type" value="Genomic_DNA"/>
</dbReference>
<proteinExistence type="predicted"/>
<dbReference type="GO" id="GO:1901137">
    <property type="term" value="P:carbohydrate derivative biosynthetic process"/>
    <property type="evidence" value="ECO:0007669"/>
    <property type="project" value="UniProtKB-ARBA"/>
</dbReference>
<evidence type="ECO:0000256" key="2">
    <source>
        <dbReference type="ARBA" id="ARBA00022676"/>
    </source>
</evidence>
<evidence type="ECO:0000259" key="5">
    <source>
        <dbReference type="Pfam" id="PF13439"/>
    </source>
</evidence>
<sequence>MAEEKPLTIVIAADTYPPDVNGAATFCYRLATAMHSRGHRVHVLASRGNKGKTYTEVRPEAIVHRLESHAVPTHDYFRITYPWEVNKQIQRLLREIGPDAIHAQSHYMIGRAALSYGRSKNIRTVATNHLMPENLNPFLPFPQWFNNLYFRYSWWDMGRVFNRAEVITTPTPLAAKAMRERAGLTRVRPLSNGIEVGNYELTEGESVLRNEQPTILFVGRLAVEKNVNELIEALPLMRQVPNAVLEIVGGGEQRSKLEQVAKEQGVADRVKFFGHISDEELREAYLRCDLFCQPGTAELQSLVTLEALSASKPVVLANALALPHLVDEGINGYMFQPGDRKDLAEKLDRILSLDETERERMGRAGHRKVMNHAQKNTMDAFEGIYRRMLDGSEQVWD</sequence>
<protein>
    <recommendedName>
        <fullName evidence="1">D-inositol 3-phosphate glycosyltransferase</fullName>
    </recommendedName>
</protein>
<dbReference type="Proteomes" id="UP000307000">
    <property type="component" value="Chromosome"/>
</dbReference>
<evidence type="ECO:0000313" key="7">
    <source>
        <dbReference type="Proteomes" id="UP000307000"/>
    </source>
</evidence>
<dbReference type="KEGG" id="gcr:GcLGCM259_0758"/>
<dbReference type="Gene3D" id="3.40.50.2000">
    <property type="entry name" value="Glycogen Phosphorylase B"/>
    <property type="match status" value="2"/>
</dbReference>
<dbReference type="AlphaFoldDB" id="A0A5B7WTE3"/>
<reference evidence="6 7" key="1">
    <citation type="submission" date="2018-12" db="EMBL/GenBank/DDBJ databases">
        <title>Complete Genome Sequence of Glutamicibacter creatinolyticus strain LGCM259,isolated from an abscess of a 12-year-old mare in Italy.</title>
        <authorList>
            <person name="Santos R.G."/>
            <person name="Silva A.L."/>
            <person name="Seyffert N."/>
            <person name="Castro T.L.P."/>
            <person name="Attili A.R."/>
            <person name="Rifici C."/>
            <person name="Mazzullo G."/>
            <person name="Brenig B."/>
            <person name="Venanzi F."/>
            <person name="Azevedo V."/>
        </authorList>
    </citation>
    <scope>NUCLEOTIDE SEQUENCE [LARGE SCALE GENOMIC DNA]</scope>
    <source>
        <strain evidence="6 7">LGCM 259</strain>
    </source>
</reference>
<dbReference type="InterPro" id="IPR001296">
    <property type="entry name" value="Glyco_trans_1"/>
</dbReference>
<dbReference type="Pfam" id="PF13439">
    <property type="entry name" value="Glyco_transf_4"/>
    <property type="match status" value="1"/>
</dbReference>
<organism evidence="6 7">
    <name type="scientific">Glutamicibacter creatinolyticus</name>
    <dbReference type="NCBI Taxonomy" id="162496"/>
    <lineage>
        <taxon>Bacteria</taxon>
        <taxon>Bacillati</taxon>
        <taxon>Actinomycetota</taxon>
        <taxon>Actinomycetes</taxon>
        <taxon>Micrococcales</taxon>
        <taxon>Micrococcaceae</taxon>
        <taxon>Glutamicibacter</taxon>
    </lineage>
</organism>
<evidence type="ECO:0000256" key="3">
    <source>
        <dbReference type="ARBA" id="ARBA00022679"/>
    </source>
</evidence>
<evidence type="ECO:0000313" key="6">
    <source>
        <dbReference type="EMBL" id="QCY46515.1"/>
    </source>
</evidence>
<keyword evidence="7" id="KW-1185">Reference proteome</keyword>
<keyword evidence="2" id="KW-0328">Glycosyltransferase</keyword>
<dbReference type="InterPro" id="IPR050194">
    <property type="entry name" value="Glycosyltransferase_grp1"/>
</dbReference>
<feature type="domain" description="Glycosyltransferase subfamily 4-like N-terminal" evidence="5">
    <location>
        <begin position="20"/>
        <end position="195"/>
    </location>
</feature>
<dbReference type="Pfam" id="PF00534">
    <property type="entry name" value="Glycos_transf_1"/>
    <property type="match status" value="1"/>
</dbReference>